<sequence length="197" mass="22375">MKQLQVRNISEKLLSDNWYILKKYTYELQRHDGSWQKQEREVYDRGDGAVILLYNTSKNSIILIRQFRMPMYVSGYKQLLIEAAAGLLEGSSPEARIIAEAEEETGYKIDNIEKVFEAFMSPGSVTEKLHFYIAQYSDKDRQSDGGGLADEGEDIEVMEWSFPDALAAIKNGEIMDGKTIMLIQHLALSGILNPKNS</sequence>
<dbReference type="GO" id="GO:0006753">
    <property type="term" value="P:nucleoside phosphate metabolic process"/>
    <property type="evidence" value="ECO:0007669"/>
    <property type="project" value="TreeGrafter"/>
</dbReference>
<comment type="cofactor">
    <cofactor evidence="2 9">
        <name>Mg(2+)</name>
        <dbReference type="ChEBI" id="CHEBI:18420"/>
    </cofactor>
</comment>
<evidence type="ECO:0000256" key="5">
    <source>
        <dbReference type="ARBA" id="ARBA00016377"/>
    </source>
</evidence>
<evidence type="ECO:0000256" key="2">
    <source>
        <dbReference type="ARBA" id="ARBA00001946"/>
    </source>
</evidence>
<feature type="binding site" evidence="9">
    <location>
        <position position="153"/>
    </location>
    <ligand>
        <name>Mg(2+)</name>
        <dbReference type="ChEBI" id="CHEBI:18420"/>
        <label>1</label>
    </ligand>
</feature>
<dbReference type="PROSITE" id="PS51462">
    <property type="entry name" value="NUDIX"/>
    <property type="match status" value="1"/>
</dbReference>
<dbReference type="Gene3D" id="3.90.79.10">
    <property type="entry name" value="Nucleoside Triphosphate Pyrophosphohydrolase"/>
    <property type="match status" value="1"/>
</dbReference>
<dbReference type="Proteomes" id="UP000295055">
    <property type="component" value="Unassembled WGS sequence"/>
</dbReference>
<dbReference type="NCBIfam" id="TIGR00052">
    <property type="entry name" value="nudix-type nucleoside diphosphatase, YffH/AdpP family"/>
    <property type="match status" value="1"/>
</dbReference>
<dbReference type="PANTHER" id="PTHR11839:SF18">
    <property type="entry name" value="NUDIX HYDROLASE DOMAIN-CONTAINING PROTEIN"/>
    <property type="match status" value="1"/>
</dbReference>
<evidence type="ECO:0000256" key="1">
    <source>
        <dbReference type="ARBA" id="ARBA00000847"/>
    </source>
</evidence>
<organism evidence="12 13">
    <name type="scientific">Providencia alcalifaciens</name>
    <dbReference type="NCBI Taxonomy" id="126385"/>
    <lineage>
        <taxon>Bacteria</taxon>
        <taxon>Pseudomonadati</taxon>
        <taxon>Pseudomonadota</taxon>
        <taxon>Gammaproteobacteria</taxon>
        <taxon>Enterobacterales</taxon>
        <taxon>Morganellaceae</taxon>
        <taxon>Providencia</taxon>
    </lineage>
</organism>
<accession>A0A4V6P065</accession>
<dbReference type="EMBL" id="SMAS01000005">
    <property type="protein sequence ID" value="TCT34385.1"/>
    <property type="molecule type" value="Genomic_DNA"/>
</dbReference>
<feature type="binding site" evidence="9">
    <location>
        <position position="104"/>
    </location>
    <ligand>
        <name>Mg(2+)</name>
        <dbReference type="ChEBI" id="CHEBI:18420"/>
        <label>2</label>
    </ligand>
</feature>
<evidence type="ECO:0000256" key="10">
    <source>
        <dbReference type="PIRSR" id="PIRSR604385-3"/>
    </source>
</evidence>
<dbReference type="InterPro" id="IPR000086">
    <property type="entry name" value="NUDIX_hydrolase_dom"/>
</dbReference>
<name>A0A4V6P065_9GAMM</name>
<feature type="binding site" evidence="9">
    <location>
        <position position="100"/>
    </location>
    <ligand>
        <name>Mg(2+)</name>
        <dbReference type="ChEBI" id="CHEBI:18420"/>
        <label>2</label>
    </ligand>
</feature>
<comment type="similarity">
    <text evidence="3">Belongs to the Nudix hydrolase family. NudK subfamily.</text>
</comment>
<keyword evidence="6" id="KW-0378">Hydrolase</keyword>
<evidence type="ECO:0000313" key="12">
    <source>
        <dbReference type="EMBL" id="TCT34385.1"/>
    </source>
</evidence>
<dbReference type="InterPro" id="IPR004385">
    <property type="entry name" value="NDP_pyrophosphatase"/>
</dbReference>
<protein>
    <recommendedName>
        <fullName evidence="5">GDP-mannose pyrophosphatase</fullName>
    </recommendedName>
    <alternativeName>
        <fullName evidence="7">GDP-mannose hydrolase</fullName>
    </alternativeName>
    <alternativeName>
        <fullName evidence="8">GDPMK</fullName>
    </alternativeName>
</protein>
<gene>
    <name evidence="12" type="ORF">EC835_10599</name>
</gene>
<dbReference type="SUPFAM" id="SSF55811">
    <property type="entry name" value="Nudix"/>
    <property type="match status" value="1"/>
</dbReference>
<dbReference type="InterPro" id="IPR015797">
    <property type="entry name" value="NUDIX_hydrolase-like_dom_sf"/>
</dbReference>
<comment type="catalytic activity">
    <reaction evidence="1">
        <text>GDP-alpha-D-mannose + H2O = alpha-D-mannose 1-phosphate + GMP + 2 H(+)</text>
        <dbReference type="Rhea" id="RHEA:27978"/>
        <dbReference type="ChEBI" id="CHEBI:15377"/>
        <dbReference type="ChEBI" id="CHEBI:15378"/>
        <dbReference type="ChEBI" id="CHEBI:57527"/>
        <dbReference type="ChEBI" id="CHEBI:58115"/>
        <dbReference type="ChEBI" id="CHEBI:58409"/>
    </reaction>
</comment>
<dbReference type="PANTHER" id="PTHR11839">
    <property type="entry name" value="UDP/ADP-SUGAR PYROPHOSPHATASE"/>
    <property type="match status" value="1"/>
</dbReference>
<feature type="binding site" evidence="9">
    <location>
        <position position="85"/>
    </location>
    <ligand>
        <name>Mg(2+)</name>
        <dbReference type="ChEBI" id="CHEBI:18420"/>
        <label>1</label>
    </ligand>
</feature>
<dbReference type="GO" id="GO:0005829">
    <property type="term" value="C:cytosol"/>
    <property type="evidence" value="ECO:0007669"/>
    <property type="project" value="TreeGrafter"/>
</dbReference>
<comment type="subunit">
    <text evidence="4">Homodimer.</text>
</comment>
<dbReference type="RefSeq" id="WP_132496345.1">
    <property type="nucleotide sequence ID" value="NZ_SMAS01000005.1"/>
</dbReference>
<feature type="domain" description="Nudix hydrolase" evidence="11">
    <location>
        <begin position="44"/>
        <end position="182"/>
    </location>
</feature>
<dbReference type="OrthoDB" id="5292471at2"/>
<feature type="short sequence motif" description="Nudix box" evidence="10">
    <location>
        <begin position="86"/>
        <end position="107"/>
    </location>
</feature>
<dbReference type="GO" id="GO:0016818">
    <property type="term" value="F:hydrolase activity, acting on acid anhydrides, in phosphorus-containing anhydrides"/>
    <property type="evidence" value="ECO:0007669"/>
    <property type="project" value="InterPro"/>
</dbReference>
<evidence type="ECO:0000256" key="7">
    <source>
        <dbReference type="ARBA" id="ARBA00032162"/>
    </source>
</evidence>
<dbReference type="AlphaFoldDB" id="A0A4V6P065"/>
<evidence type="ECO:0000256" key="6">
    <source>
        <dbReference type="ARBA" id="ARBA00022801"/>
    </source>
</evidence>
<proteinExistence type="inferred from homology"/>
<keyword evidence="9" id="KW-0479">Metal-binding</keyword>
<keyword evidence="9" id="KW-0460">Magnesium</keyword>
<evidence type="ECO:0000256" key="3">
    <source>
        <dbReference type="ARBA" id="ARBA00007275"/>
    </source>
</evidence>
<evidence type="ECO:0000259" key="11">
    <source>
        <dbReference type="PROSITE" id="PS51462"/>
    </source>
</evidence>
<dbReference type="CDD" id="cd24157">
    <property type="entry name" value="NUDIX_GDPMK"/>
    <property type="match status" value="1"/>
</dbReference>
<reference evidence="12 13" key="1">
    <citation type="submission" date="2019-03" db="EMBL/GenBank/DDBJ databases">
        <title>Genomic analyses of the natural microbiome of Caenorhabditis elegans.</title>
        <authorList>
            <person name="Samuel B."/>
        </authorList>
    </citation>
    <scope>NUCLEOTIDE SEQUENCE [LARGE SCALE GENOMIC DNA]</scope>
    <source>
        <strain evidence="12 13">JUb102</strain>
    </source>
</reference>
<dbReference type="Pfam" id="PF00293">
    <property type="entry name" value="NUDIX"/>
    <property type="match status" value="1"/>
</dbReference>
<dbReference type="GO" id="GO:0019693">
    <property type="term" value="P:ribose phosphate metabolic process"/>
    <property type="evidence" value="ECO:0007669"/>
    <property type="project" value="TreeGrafter"/>
</dbReference>
<evidence type="ECO:0000313" key="13">
    <source>
        <dbReference type="Proteomes" id="UP000295055"/>
    </source>
</evidence>
<evidence type="ECO:0000256" key="8">
    <source>
        <dbReference type="ARBA" id="ARBA00032272"/>
    </source>
</evidence>
<dbReference type="GO" id="GO:0046872">
    <property type="term" value="F:metal ion binding"/>
    <property type="evidence" value="ECO:0007669"/>
    <property type="project" value="UniProtKB-KW"/>
</dbReference>
<evidence type="ECO:0000256" key="4">
    <source>
        <dbReference type="ARBA" id="ARBA00011738"/>
    </source>
</evidence>
<comment type="caution">
    <text evidence="12">The sequence shown here is derived from an EMBL/GenBank/DDBJ whole genome shotgun (WGS) entry which is preliminary data.</text>
</comment>
<evidence type="ECO:0000256" key="9">
    <source>
        <dbReference type="PIRSR" id="PIRSR604385-2"/>
    </source>
</evidence>